<comment type="caution">
    <text evidence="2">The sequence shown here is derived from an EMBL/GenBank/DDBJ whole genome shotgun (WGS) entry which is preliminary data.</text>
</comment>
<sequence length="348" mass="38190">MKADEKLRSDLTAFQCFIREQTEAMTESHGAGRNGNPGKSSNSSSTNSMNCKNSFPVRNRRTATFLHASVSDRCPICKGSHKASACSEVLKLPRAGTLGEMIGQRGGRKNSGRSGDSVTLLSSGKPSDPPHERDQKEGGQPRPIIWALAHSDGGEKMVVNCLFDTAAERSFIRADVAHELSLRGETLLIAVRGFSGGCREAQKSQLVRALTMEKLCDSIVQSEILIQAWPHLRRLGLPDEEGEEDLPVHVILGVDYFLRMLGSTIVRRGDDDPVAVETCLRWVVCVPQPPPPPQTPAVPADKSADLDCDQIMWNFWELEVIGIHSEPEKAQSSRAREEFEQSLSYDGV</sequence>
<feature type="region of interest" description="Disordered" evidence="1">
    <location>
        <begin position="24"/>
        <end position="55"/>
    </location>
</feature>
<feature type="compositionally biased region" description="Basic and acidic residues" evidence="1">
    <location>
        <begin position="128"/>
        <end position="139"/>
    </location>
</feature>
<protein>
    <recommendedName>
        <fullName evidence="4">Peptidase aspartic putative domain-containing protein</fullName>
    </recommendedName>
</protein>
<keyword evidence="3" id="KW-1185">Reference proteome</keyword>
<evidence type="ECO:0000256" key="1">
    <source>
        <dbReference type="SAM" id="MobiDB-lite"/>
    </source>
</evidence>
<evidence type="ECO:0000313" key="3">
    <source>
        <dbReference type="Proteomes" id="UP000055024"/>
    </source>
</evidence>
<name>A0A0V1HX34_9BILA</name>
<dbReference type="OrthoDB" id="5920525at2759"/>
<evidence type="ECO:0000313" key="2">
    <source>
        <dbReference type="EMBL" id="KRZ15180.1"/>
    </source>
</evidence>
<feature type="compositionally biased region" description="Polar residues" evidence="1">
    <location>
        <begin position="112"/>
        <end position="125"/>
    </location>
</feature>
<dbReference type="AlphaFoldDB" id="A0A0V1HX34"/>
<dbReference type="Proteomes" id="UP000055024">
    <property type="component" value="Unassembled WGS sequence"/>
</dbReference>
<feature type="compositionally biased region" description="Basic and acidic residues" evidence="1">
    <location>
        <begin position="327"/>
        <end position="339"/>
    </location>
</feature>
<dbReference type="EMBL" id="JYDP01000019">
    <property type="protein sequence ID" value="KRZ15180.1"/>
    <property type="molecule type" value="Genomic_DNA"/>
</dbReference>
<gene>
    <name evidence="2" type="ORF">T11_18262</name>
</gene>
<feature type="region of interest" description="Disordered" evidence="1">
    <location>
        <begin position="327"/>
        <end position="348"/>
    </location>
</feature>
<organism evidence="2 3">
    <name type="scientific">Trichinella zimbabwensis</name>
    <dbReference type="NCBI Taxonomy" id="268475"/>
    <lineage>
        <taxon>Eukaryota</taxon>
        <taxon>Metazoa</taxon>
        <taxon>Ecdysozoa</taxon>
        <taxon>Nematoda</taxon>
        <taxon>Enoplea</taxon>
        <taxon>Dorylaimia</taxon>
        <taxon>Trichinellida</taxon>
        <taxon>Trichinellidae</taxon>
        <taxon>Trichinella</taxon>
    </lineage>
</organism>
<reference evidence="2 3" key="1">
    <citation type="submission" date="2015-01" db="EMBL/GenBank/DDBJ databases">
        <title>Evolution of Trichinella species and genotypes.</title>
        <authorList>
            <person name="Korhonen P.K."/>
            <person name="Edoardo P."/>
            <person name="Giuseppe L.R."/>
            <person name="Gasser R.B."/>
        </authorList>
    </citation>
    <scope>NUCLEOTIDE SEQUENCE [LARGE SCALE GENOMIC DNA]</scope>
    <source>
        <strain evidence="2">ISS1029</strain>
    </source>
</reference>
<feature type="region of interest" description="Disordered" evidence="1">
    <location>
        <begin position="100"/>
        <end position="142"/>
    </location>
</feature>
<proteinExistence type="predicted"/>
<accession>A0A0V1HX34</accession>
<feature type="compositionally biased region" description="Low complexity" evidence="1">
    <location>
        <begin position="34"/>
        <end position="54"/>
    </location>
</feature>
<evidence type="ECO:0008006" key="4">
    <source>
        <dbReference type="Google" id="ProtNLM"/>
    </source>
</evidence>